<accession>A0A166PF30</accession>
<name>A0A166PF30_9AGAM</name>
<evidence type="ECO:0008006" key="5">
    <source>
        <dbReference type="Google" id="ProtNLM"/>
    </source>
</evidence>
<dbReference type="OrthoDB" id="7289984at2759"/>
<feature type="region of interest" description="Disordered" evidence="1">
    <location>
        <begin position="393"/>
        <end position="448"/>
    </location>
</feature>
<evidence type="ECO:0000256" key="2">
    <source>
        <dbReference type="SAM" id="Phobius"/>
    </source>
</evidence>
<evidence type="ECO:0000313" key="3">
    <source>
        <dbReference type="EMBL" id="KZP26017.1"/>
    </source>
</evidence>
<protein>
    <recommendedName>
        <fullName evidence="5">NAD(P)-binding protein</fullName>
    </recommendedName>
</protein>
<feature type="compositionally biased region" description="Polar residues" evidence="1">
    <location>
        <begin position="439"/>
        <end position="448"/>
    </location>
</feature>
<feature type="transmembrane region" description="Helical" evidence="2">
    <location>
        <begin position="223"/>
        <end position="242"/>
    </location>
</feature>
<proteinExistence type="predicted"/>
<dbReference type="AlphaFoldDB" id="A0A166PF30"/>
<organism evidence="3 4">
    <name type="scientific">Athelia psychrophila</name>
    <dbReference type="NCBI Taxonomy" id="1759441"/>
    <lineage>
        <taxon>Eukaryota</taxon>
        <taxon>Fungi</taxon>
        <taxon>Dikarya</taxon>
        <taxon>Basidiomycota</taxon>
        <taxon>Agaricomycotina</taxon>
        <taxon>Agaricomycetes</taxon>
        <taxon>Agaricomycetidae</taxon>
        <taxon>Atheliales</taxon>
        <taxon>Atheliaceae</taxon>
        <taxon>Athelia</taxon>
    </lineage>
</organism>
<keyword evidence="2" id="KW-1133">Transmembrane helix</keyword>
<dbReference type="InterPro" id="IPR036291">
    <property type="entry name" value="NAD(P)-bd_dom_sf"/>
</dbReference>
<evidence type="ECO:0000256" key="1">
    <source>
        <dbReference type="SAM" id="MobiDB-lite"/>
    </source>
</evidence>
<keyword evidence="4" id="KW-1185">Reference proteome</keyword>
<dbReference type="Gene3D" id="3.40.50.720">
    <property type="entry name" value="NAD(P)-binding Rossmann-like Domain"/>
    <property type="match status" value="1"/>
</dbReference>
<dbReference type="Proteomes" id="UP000076532">
    <property type="component" value="Unassembled WGS sequence"/>
</dbReference>
<feature type="compositionally biased region" description="Polar residues" evidence="1">
    <location>
        <begin position="420"/>
        <end position="432"/>
    </location>
</feature>
<feature type="transmembrane region" description="Helical" evidence="2">
    <location>
        <begin position="164"/>
        <end position="183"/>
    </location>
</feature>
<gene>
    <name evidence="3" type="ORF">FIBSPDRAFT_928967</name>
</gene>
<reference evidence="3 4" key="1">
    <citation type="journal article" date="2016" name="Mol. Biol. Evol.">
        <title>Comparative Genomics of Early-Diverging Mushroom-Forming Fungi Provides Insights into the Origins of Lignocellulose Decay Capabilities.</title>
        <authorList>
            <person name="Nagy L.G."/>
            <person name="Riley R."/>
            <person name="Tritt A."/>
            <person name="Adam C."/>
            <person name="Daum C."/>
            <person name="Floudas D."/>
            <person name="Sun H."/>
            <person name="Yadav J.S."/>
            <person name="Pangilinan J."/>
            <person name="Larsson K.H."/>
            <person name="Matsuura K."/>
            <person name="Barry K."/>
            <person name="Labutti K."/>
            <person name="Kuo R."/>
            <person name="Ohm R.A."/>
            <person name="Bhattacharya S.S."/>
            <person name="Shirouzu T."/>
            <person name="Yoshinaga Y."/>
            <person name="Martin F.M."/>
            <person name="Grigoriev I.V."/>
            <person name="Hibbett D.S."/>
        </authorList>
    </citation>
    <scope>NUCLEOTIDE SEQUENCE [LARGE SCALE GENOMIC DNA]</scope>
    <source>
        <strain evidence="3 4">CBS 109695</strain>
    </source>
</reference>
<keyword evidence="2" id="KW-0472">Membrane</keyword>
<keyword evidence="2" id="KW-0812">Transmembrane</keyword>
<dbReference type="SUPFAM" id="SSF51735">
    <property type="entry name" value="NAD(P)-binding Rossmann-fold domains"/>
    <property type="match status" value="1"/>
</dbReference>
<dbReference type="EMBL" id="KV417517">
    <property type="protein sequence ID" value="KZP26017.1"/>
    <property type="molecule type" value="Genomic_DNA"/>
</dbReference>
<sequence>MKIDGTSASDAGEAVSLLETDHGIAVLDSVVANAGTMICRTPMPFAEIRSHFEVNTVCTLVSFQATVPLLEASKHKMFAVPDRHSGPNDRPVLDSRRGPGCVQTRMGLEAAEKIKPTEELISANENVAGMANGIGNAIREANSGTVWNLGGLEFRVVWKLRKMIFAPLLWISVFSILASVQGVDPCAHTESSLPVDPRCSSVAILDSESRGQSRDNSSSTSRGTTIAINIVVTLIILLIRSVRRSRRQLSIPSNTPIKSTAYFRSSQTPFNGPPPAWSEIETHMSGNEGKVWTSLQDTAEIFLRAFDTLDLSTNDPTRPDNVNGDHLRARLHSVPFVCMPQIVLQNHRSELQASIAGPVHLESVYYGRLDTAKPGTIFILVLVELGVCGRAKSQTGAKRQAPRRPGIDSQNGAKRHDQPQPGNSQSDPTSTAAGKLLNPNVTARPASS</sequence>
<evidence type="ECO:0000313" key="4">
    <source>
        <dbReference type="Proteomes" id="UP000076532"/>
    </source>
</evidence>